<dbReference type="Gene3D" id="3.30.565.10">
    <property type="entry name" value="Histidine kinase-like ATPase, C-terminal domain"/>
    <property type="match status" value="1"/>
</dbReference>
<dbReference type="Gene3D" id="1.10.10.60">
    <property type="entry name" value="Homeodomain-like"/>
    <property type="match status" value="2"/>
</dbReference>
<dbReference type="PRINTS" id="PR00344">
    <property type="entry name" value="BCTRLSENSOR"/>
</dbReference>
<feature type="domain" description="HTH araC/xylS-type" evidence="8">
    <location>
        <begin position="1348"/>
        <end position="1447"/>
    </location>
</feature>
<feature type="modified residue" description="4-aspartylphosphate" evidence="7">
    <location>
        <position position="1249"/>
    </location>
</feature>
<evidence type="ECO:0000256" key="6">
    <source>
        <dbReference type="ARBA" id="ARBA00023163"/>
    </source>
</evidence>
<dbReference type="PROSITE" id="PS50109">
    <property type="entry name" value="HIS_KIN"/>
    <property type="match status" value="1"/>
</dbReference>
<evidence type="ECO:0000256" key="7">
    <source>
        <dbReference type="PROSITE-ProRule" id="PRU00169"/>
    </source>
</evidence>
<evidence type="ECO:0000256" key="5">
    <source>
        <dbReference type="ARBA" id="ARBA00023125"/>
    </source>
</evidence>
<dbReference type="FunFam" id="2.60.40.10:FF:000791">
    <property type="entry name" value="Two-component system sensor histidine kinase/response regulator"/>
    <property type="match status" value="1"/>
</dbReference>
<dbReference type="Pfam" id="PF00512">
    <property type="entry name" value="HisKA"/>
    <property type="match status" value="1"/>
</dbReference>
<evidence type="ECO:0000256" key="2">
    <source>
        <dbReference type="ARBA" id="ARBA00012438"/>
    </source>
</evidence>
<dbReference type="InterPro" id="IPR036097">
    <property type="entry name" value="HisK_dim/P_sf"/>
</dbReference>
<evidence type="ECO:0000256" key="3">
    <source>
        <dbReference type="ARBA" id="ARBA00022553"/>
    </source>
</evidence>
<dbReference type="SMART" id="SM00387">
    <property type="entry name" value="HATPase_c"/>
    <property type="match status" value="1"/>
</dbReference>
<dbReference type="Pfam" id="PF07494">
    <property type="entry name" value="Reg_prop"/>
    <property type="match status" value="2"/>
</dbReference>
<dbReference type="InterPro" id="IPR015943">
    <property type="entry name" value="WD40/YVTN_repeat-like_dom_sf"/>
</dbReference>
<dbReference type="PROSITE" id="PS01124">
    <property type="entry name" value="HTH_ARAC_FAMILY_2"/>
    <property type="match status" value="1"/>
</dbReference>
<gene>
    <name evidence="11" type="ORF">FHG12_00920</name>
</gene>
<dbReference type="InterPro" id="IPR003661">
    <property type="entry name" value="HisK_dim/P_dom"/>
</dbReference>
<keyword evidence="4" id="KW-0805">Transcription regulation</keyword>
<proteinExistence type="predicted"/>
<dbReference type="Pfam" id="PF07495">
    <property type="entry name" value="Y_Y_Y"/>
    <property type="match status" value="1"/>
</dbReference>
<dbReference type="SUPFAM" id="SSF46689">
    <property type="entry name" value="Homeodomain-like"/>
    <property type="match status" value="1"/>
</dbReference>
<dbReference type="SMART" id="SM00388">
    <property type="entry name" value="HisKA"/>
    <property type="match status" value="1"/>
</dbReference>
<dbReference type="InterPro" id="IPR036890">
    <property type="entry name" value="HATPase_C_sf"/>
</dbReference>
<dbReference type="InterPro" id="IPR009057">
    <property type="entry name" value="Homeodomain-like_sf"/>
</dbReference>
<dbReference type="SMART" id="SM00342">
    <property type="entry name" value="HTH_ARAC"/>
    <property type="match status" value="1"/>
</dbReference>
<dbReference type="Gene3D" id="2.130.10.10">
    <property type="entry name" value="YVTN repeat-like/Quinoprotein amine dehydrogenase"/>
    <property type="match status" value="3"/>
</dbReference>
<reference evidence="11 12" key="1">
    <citation type="submission" date="2019-06" db="EMBL/GenBank/DDBJ databases">
        <authorList>
            <person name="Srinivasan S."/>
        </authorList>
    </citation>
    <scope>NUCLEOTIDE SEQUENCE [LARGE SCALE GENOMIC DNA]</scope>
    <source>
        <strain evidence="11 12">17J68-5</strain>
    </source>
</reference>
<dbReference type="Pfam" id="PF12833">
    <property type="entry name" value="HTH_18"/>
    <property type="match status" value="1"/>
</dbReference>
<dbReference type="SUPFAM" id="SSF63829">
    <property type="entry name" value="Calcium-dependent phosphotriesterase"/>
    <property type="match status" value="2"/>
</dbReference>
<dbReference type="CDD" id="cd17574">
    <property type="entry name" value="REC_OmpR"/>
    <property type="match status" value="1"/>
</dbReference>
<dbReference type="InterPro" id="IPR004358">
    <property type="entry name" value="Sig_transdc_His_kin-like_C"/>
</dbReference>
<dbReference type="InterPro" id="IPR005467">
    <property type="entry name" value="His_kinase_dom"/>
</dbReference>
<dbReference type="Pfam" id="PF02518">
    <property type="entry name" value="HATPase_c"/>
    <property type="match status" value="1"/>
</dbReference>
<evidence type="ECO:0000259" key="8">
    <source>
        <dbReference type="PROSITE" id="PS01124"/>
    </source>
</evidence>
<dbReference type="InterPro" id="IPR001789">
    <property type="entry name" value="Sig_transdc_resp-reg_receiver"/>
</dbReference>
<comment type="catalytic activity">
    <reaction evidence="1">
        <text>ATP + protein L-histidine = ADP + protein N-phospho-L-histidine.</text>
        <dbReference type="EC" id="2.7.13.3"/>
    </reaction>
</comment>
<dbReference type="Proteomes" id="UP000305398">
    <property type="component" value="Chromosome"/>
</dbReference>
<dbReference type="PANTHER" id="PTHR43547">
    <property type="entry name" value="TWO-COMPONENT HISTIDINE KINASE"/>
    <property type="match status" value="1"/>
</dbReference>
<dbReference type="EMBL" id="CP040896">
    <property type="protein sequence ID" value="QDA58750.1"/>
    <property type="molecule type" value="Genomic_DNA"/>
</dbReference>
<accession>A0A5B7ZUW1</accession>
<dbReference type="InterPro" id="IPR011110">
    <property type="entry name" value="Reg_prop"/>
</dbReference>
<protein>
    <recommendedName>
        <fullName evidence="2">histidine kinase</fullName>
        <ecNumber evidence="2">2.7.13.3</ecNumber>
    </recommendedName>
</protein>
<dbReference type="InterPro" id="IPR018062">
    <property type="entry name" value="HTH_AraC-typ_CS"/>
</dbReference>
<dbReference type="CDD" id="cd00082">
    <property type="entry name" value="HisKA"/>
    <property type="match status" value="1"/>
</dbReference>
<dbReference type="Pfam" id="PF00072">
    <property type="entry name" value="Response_reg"/>
    <property type="match status" value="1"/>
</dbReference>
<dbReference type="SUPFAM" id="SSF52172">
    <property type="entry name" value="CheY-like"/>
    <property type="match status" value="1"/>
</dbReference>
<dbReference type="GO" id="GO:0000155">
    <property type="term" value="F:phosphorelay sensor kinase activity"/>
    <property type="evidence" value="ECO:0007669"/>
    <property type="project" value="InterPro"/>
</dbReference>
<keyword evidence="3 7" id="KW-0597">Phosphoprotein</keyword>
<dbReference type="SMART" id="SM00448">
    <property type="entry name" value="REC"/>
    <property type="match status" value="1"/>
</dbReference>
<dbReference type="InterPro" id="IPR003594">
    <property type="entry name" value="HATPase_dom"/>
</dbReference>
<sequence>MVLRVLFSYPTQVSWLAVLPFSGRSPSFLPLSANATSRFVPVQLLVKWILLPLALLCGAGVGRAQSIAPSEFRFEHLTVDQGLSHSDGMAVAQDPAGFIWIGTNRGLDRYDGYGLKQYSLPVNPRNGVSANRIKVVYVGAGGRLWVGTERAGLSLYDADHDTFLSFDERQVPAAYRAPAQLLAQSDVTAITSDAQGRLWVGTQLDGLFVLTFTRQGKLRNMQQFPPAANGRAPLSRITGIVADAEGKVWIGTLDGGLQVIRSTETGLALQDKPLITNAIHVLHLDRRGDLWIGTERQLFWVSAANRRTMRELNSHALPQVFPTLQSVFLDSGGQLWVGTIYGLYVWRAGAITGLTPPLQNVPPTLFLPQDGEPFSINSERIHQIFEDRNRIIWLCASAGGLNKVDLHQKPFGRIRQPLTGQRLALSNNYVNAIYKEEARNTLWFGTRNGVSSYDLARHTFHNYLNQLESAPRGVDVSAVFQSSNGTLWFGTRGNGLVTLTRQDGREQLTTYSHLPDGTDLSASSIERLAQDRYGTVWAATFSDGLHRFSPTGQYLGAYRQGKSALPSNQFTFLLYDDKRDVLWASTRDAGLLKLRVTPDSLHLLAQYQYAPGKANSLKVNYIWPLLLDEQGSLWIGTIGGGLHQLITAADGHETIRQYRQQLPESDVESILADDAGNLWIGGTGLYRFTPSTRHYLRYDVADGLQSNAFKIGAATRAQDGTLFFGGINGINYFQPPEIQANPIPPVVQITGLRVSNKPVAVGDTLHGRVLLEKAFAQPQTLTIKASENDFAVEFVALNYTNPQKNRYAYRLLGYNKDWVYPAPGQRTASFANLPAGHYTLQIKANNGEGIWSQRYATMQFSVLAPWWKTWWAYGLYALAALGAVALYRRFEMAQQELKNRVVLEHFQAEKEKELTELKLGFFTNVSHELRTPLTLILGPMEEIISTNGSVQGLRDKIVLMHKQTRKLFDLVNQLLDFRKVESGNVPLRASYGDVVQFLSDIYLVFKLKAEERGIDYTLDLPSEPVPLYFDRSKLEIVLTNLLSNAFKYTPEGRGISLSATVVGSPGGEAVFQDGVLTGNYLEVSVVDEGTGIKADELAHIFDPYYQASHTDTLRMTGTGIGLSLVKQFAERHGGTISVESRVGVGSAFRLRLPFGQAHLQPGDIQEDDATRAAEPPEVTLPMDDAALGWSNEPLALPALPRLLVVEDNDEVRQYLQQLFEADYEVILTADGLEGWEKALSQAPDLIISDVMMPRSDGLELCQKLKKHPKTAHIPVLLLTARTAALHELEGLGMGADDYVSKPFNPAILQAKATTLLRNRLKLREYYQRQILLEPTEVVIADADKQFLENAMGVVEQHLDDPEFSVQVLVREVGMSQSVFYRRIKSITGQTAVEFIRDVRMKRAAQLLAQTTMRVSEVAFQVGIEDAKYFRKTFQKIYSLSPSEYAKQHRQSRESASTPS</sequence>
<dbReference type="InterPro" id="IPR013783">
    <property type="entry name" value="Ig-like_fold"/>
</dbReference>
<dbReference type="Gene3D" id="2.60.40.10">
    <property type="entry name" value="Immunoglobulins"/>
    <property type="match status" value="1"/>
</dbReference>
<evidence type="ECO:0000313" key="11">
    <source>
        <dbReference type="EMBL" id="QDA58750.1"/>
    </source>
</evidence>
<feature type="domain" description="Histidine kinase" evidence="9">
    <location>
        <begin position="924"/>
        <end position="1156"/>
    </location>
</feature>
<dbReference type="SUPFAM" id="SSF47384">
    <property type="entry name" value="Homodimeric domain of signal transducing histidine kinase"/>
    <property type="match status" value="1"/>
</dbReference>
<name>A0A5B7ZUW1_9BACT</name>
<keyword evidence="12" id="KW-1185">Reference proteome</keyword>
<dbReference type="GO" id="GO:0043565">
    <property type="term" value="F:sequence-specific DNA binding"/>
    <property type="evidence" value="ECO:0007669"/>
    <property type="project" value="InterPro"/>
</dbReference>
<dbReference type="PROSITE" id="PS00041">
    <property type="entry name" value="HTH_ARAC_FAMILY_1"/>
    <property type="match status" value="1"/>
</dbReference>
<dbReference type="KEGG" id="hyj:FHG12_00920"/>
<evidence type="ECO:0000256" key="1">
    <source>
        <dbReference type="ARBA" id="ARBA00000085"/>
    </source>
</evidence>
<dbReference type="PROSITE" id="PS50110">
    <property type="entry name" value="RESPONSE_REGULATORY"/>
    <property type="match status" value="1"/>
</dbReference>
<organism evidence="11 12">
    <name type="scientific">Hymenobacter jejuensis</name>
    <dbReference type="NCBI Taxonomy" id="2502781"/>
    <lineage>
        <taxon>Bacteria</taxon>
        <taxon>Pseudomonadati</taxon>
        <taxon>Bacteroidota</taxon>
        <taxon>Cytophagia</taxon>
        <taxon>Cytophagales</taxon>
        <taxon>Hymenobacteraceae</taxon>
        <taxon>Hymenobacter</taxon>
    </lineage>
</organism>
<dbReference type="FunFam" id="1.10.287.130:FF:000045">
    <property type="entry name" value="Two-component system sensor histidine kinase/response regulator"/>
    <property type="match status" value="1"/>
</dbReference>
<dbReference type="InterPro" id="IPR018060">
    <property type="entry name" value="HTH_AraC"/>
</dbReference>
<keyword evidence="6" id="KW-0804">Transcription</keyword>
<evidence type="ECO:0000259" key="10">
    <source>
        <dbReference type="PROSITE" id="PS50110"/>
    </source>
</evidence>
<dbReference type="EC" id="2.7.13.3" evidence="2"/>
<dbReference type="Gene3D" id="1.10.287.130">
    <property type="match status" value="1"/>
</dbReference>
<keyword evidence="5" id="KW-0238">DNA-binding</keyword>
<dbReference type="OrthoDB" id="9797097at2"/>
<dbReference type="PANTHER" id="PTHR43547:SF2">
    <property type="entry name" value="HYBRID SIGNAL TRANSDUCTION HISTIDINE KINASE C"/>
    <property type="match status" value="1"/>
</dbReference>
<dbReference type="Gene3D" id="3.40.50.2300">
    <property type="match status" value="1"/>
</dbReference>
<evidence type="ECO:0000313" key="12">
    <source>
        <dbReference type="Proteomes" id="UP000305398"/>
    </source>
</evidence>
<dbReference type="SUPFAM" id="SSF55874">
    <property type="entry name" value="ATPase domain of HSP90 chaperone/DNA topoisomerase II/histidine kinase"/>
    <property type="match status" value="1"/>
</dbReference>
<dbReference type="GO" id="GO:0003700">
    <property type="term" value="F:DNA-binding transcription factor activity"/>
    <property type="evidence" value="ECO:0007669"/>
    <property type="project" value="InterPro"/>
</dbReference>
<feature type="domain" description="Response regulatory" evidence="10">
    <location>
        <begin position="1201"/>
        <end position="1316"/>
    </location>
</feature>
<evidence type="ECO:0000259" key="9">
    <source>
        <dbReference type="PROSITE" id="PS50109"/>
    </source>
</evidence>
<dbReference type="InterPro" id="IPR011123">
    <property type="entry name" value="Y_Y_Y"/>
</dbReference>
<dbReference type="InterPro" id="IPR011006">
    <property type="entry name" value="CheY-like_superfamily"/>
</dbReference>
<evidence type="ECO:0000256" key="4">
    <source>
        <dbReference type="ARBA" id="ARBA00023015"/>
    </source>
</evidence>